<protein>
    <submittedName>
        <fullName evidence="2">PIN domain-containing protein</fullName>
    </submittedName>
</protein>
<gene>
    <name evidence="2" type="ORF">DFP88_103338</name>
</gene>
<evidence type="ECO:0000259" key="1">
    <source>
        <dbReference type="Pfam" id="PF13470"/>
    </source>
</evidence>
<name>A0A318SUP5_9RHOB</name>
<keyword evidence="3" id="KW-1185">Reference proteome</keyword>
<feature type="domain" description="PIN" evidence="1">
    <location>
        <begin position="12"/>
        <end position="118"/>
    </location>
</feature>
<dbReference type="Proteomes" id="UP000248311">
    <property type="component" value="Unassembled WGS sequence"/>
</dbReference>
<dbReference type="RefSeq" id="WP_281268164.1">
    <property type="nucleotide sequence ID" value="NZ_QJTE01000003.1"/>
</dbReference>
<reference evidence="2 3" key="1">
    <citation type="submission" date="2018-06" db="EMBL/GenBank/DDBJ databases">
        <title>Genomic Encyclopedia of Type Strains, Phase III (KMG-III): the genomes of soil and plant-associated and newly described type strains.</title>
        <authorList>
            <person name="Whitman W."/>
        </authorList>
    </citation>
    <scope>NUCLEOTIDE SEQUENCE [LARGE SCALE GENOMIC DNA]</scope>
    <source>
        <strain evidence="2 3">CECT 9025</strain>
    </source>
</reference>
<sequence>MSGARRLPERPRLLIDACVLYPTVMREVILGAAAERLFEPRWSPRILEEWARAAARLGPAGEAVARGEIAALSARWPEAAVTPTEAQERRLWLPDPADIHVLAAAVTAHADAIVTVNAKDFPKNLLEEEGLTRLDPDGWLAGLALAHPQEMTSVVQAVLEEARRLSGEDWTLRALMKKARLPRLGKTVERLAG</sequence>
<accession>A0A318SUP5</accession>
<organism evidence="2 3">
    <name type="scientific">Pseudoroseicyclus aestuarii</name>
    <dbReference type="NCBI Taxonomy" id="1795041"/>
    <lineage>
        <taxon>Bacteria</taxon>
        <taxon>Pseudomonadati</taxon>
        <taxon>Pseudomonadota</taxon>
        <taxon>Alphaproteobacteria</taxon>
        <taxon>Rhodobacterales</taxon>
        <taxon>Paracoccaceae</taxon>
        <taxon>Pseudoroseicyclus</taxon>
    </lineage>
</organism>
<dbReference type="Pfam" id="PF13470">
    <property type="entry name" value="PIN_3"/>
    <property type="match status" value="1"/>
</dbReference>
<dbReference type="SUPFAM" id="SSF88723">
    <property type="entry name" value="PIN domain-like"/>
    <property type="match status" value="1"/>
</dbReference>
<evidence type="ECO:0000313" key="3">
    <source>
        <dbReference type="Proteomes" id="UP000248311"/>
    </source>
</evidence>
<dbReference type="InterPro" id="IPR029060">
    <property type="entry name" value="PIN-like_dom_sf"/>
</dbReference>
<comment type="caution">
    <text evidence="2">The sequence shown here is derived from an EMBL/GenBank/DDBJ whole genome shotgun (WGS) entry which is preliminary data.</text>
</comment>
<proteinExistence type="predicted"/>
<dbReference type="AlphaFoldDB" id="A0A318SUP5"/>
<dbReference type="EMBL" id="QJTE01000003">
    <property type="protein sequence ID" value="PYE83976.1"/>
    <property type="molecule type" value="Genomic_DNA"/>
</dbReference>
<evidence type="ECO:0000313" key="2">
    <source>
        <dbReference type="EMBL" id="PYE83976.1"/>
    </source>
</evidence>
<dbReference type="NCBIfam" id="NF046100">
    <property type="entry name" value="RSP_2648_fam_PIN"/>
    <property type="match status" value="1"/>
</dbReference>
<dbReference type="InterPro" id="IPR002716">
    <property type="entry name" value="PIN_dom"/>
</dbReference>